<name>A0AAV2MXE7_9HYME</name>
<reference evidence="1" key="1">
    <citation type="submission" date="2024-04" db="EMBL/GenBank/DDBJ databases">
        <authorList>
            <consortium name="Molecular Ecology Group"/>
        </authorList>
    </citation>
    <scope>NUCLEOTIDE SEQUENCE</scope>
</reference>
<keyword evidence="2" id="KW-1185">Reference proteome</keyword>
<accession>A0AAV2MXE7</accession>
<protein>
    <submittedName>
        <fullName evidence="1">Uncharacterized protein</fullName>
    </submittedName>
</protein>
<proteinExistence type="predicted"/>
<evidence type="ECO:0000313" key="1">
    <source>
        <dbReference type="EMBL" id="CAL1671589.1"/>
    </source>
</evidence>
<organism evidence="1 2">
    <name type="scientific">Lasius platythorax</name>
    <dbReference type="NCBI Taxonomy" id="488582"/>
    <lineage>
        <taxon>Eukaryota</taxon>
        <taxon>Metazoa</taxon>
        <taxon>Ecdysozoa</taxon>
        <taxon>Arthropoda</taxon>
        <taxon>Hexapoda</taxon>
        <taxon>Insecta</taxon>
        <taxon>Pterygota</taxon>
        <taxon>Neoptera</taxon>
        <taxon>Endopterygota</taxon>
        <taxon>Hymenoptera</taxon>
        <taxon>Apocrita</taxon>
        <taxon>Aculeata</taxon>
        <taxon>Formicoidea</taxon>
        <taxon>Formicidae</taxon>
        <taxon>Formicinae</taxon>
        <taxon>Lasius</taxon>
        <taxon>Lasius</taxon>
    </lineage>
</organism>
<comment type="caution">
    <text evidence="1">The sequence shown here is derived from an EMBL/GenBank/DDBJ whole genome shotgun (WGS) entry which is preliminary data.</text>
</comment>
<sequence>MKKDTRRNAAQEKIELYKTGGGKPAHKILDPMHESILTLMNTKTVKGFNNRFDSDTFVSLSDESTLDNVSESVTNNTMYICDNNESNTDMDDCTMYEVLDDVEETTPNVHVNSNTYAPHKEKETKRSKIISNWKTYTPDKLKASKHTSLKVTETNVLENKENEANLLQTTARRQRRPSTMALHSSHISKQYSDLAEIKMELGKLQLIALKEEMTAKQKLNEMEFELKKKSLDLDIQLKQAQLRKLHTSSLL</sequence>
<dbReference type="EMBL" id="CAXIPU020000078">
    <property type="protein sequence ID" value="CAL1671589.1"/>
    <property type="molecule type" value="Genomic_DNA"/>
</dbReference>
<dbReference type="Proteomes" id="UP001497644">
    <property type="component" value="Unassembled WGS sequence"/>
</dbReference>
<gene>
    <name evidence="1" type="ORF">LPLAT_LOCUS1969</name>
</gene>
<dbReference type="AlphaFoldDB" id="A0AAV2MXE7"/>
<evidence type="ECO:0000313" key="2">
    <source>
        <dbReference type="Proteomes" id="UP001497644"/>
    </source>
</evidence>